<dbReference type="EMBL" id="JAAGAX010000018">
    <property type="protein sequence ID" value="KAF2285259.1"/>
    <property type="molecule type" value="Genomic_DNA"/>
</dbReference>
<name>A0A6A6KCN7_HEVBR</name>
<feature type="compositionally biased region" description="Basic and acidic residues" evidence="1">
    <location>
        <begin position="272"/>
        <end position="281"/>
    </location>
</feature>
<keyword evidence="3" id="KW-1185">Reference proteome</keyword>
<feature type="compositionally biased region" description="Basic and acidic residues" evidence="1">
    <location>
        <begin position="293"/>
        <end position="304"/>
    </location>
</feature>
<gene>
    <name evidence="2" type="ORF">GH714_039927</name>
</gene>
<feature type="region of interest" description="Disordered" evidence="1">
    <location>
        <begin position="222"/>
        <end position="260"/>
    </location>
</feature>
<dbReference type="Proteomes" id="UP000467840">
    <property type="component" value="Chromosome 12"/>
</dbReference>
<dbReference type="PANTHER" id="PTHR10775:SF182">
    <property type="entry name" value="TRANSPOSON, EN_SPM-LIKE, TRANSPOSASE-ASSOCIATED DOMAIN PROTEIN-RELATED"/>
    <property type="match status" value="1"/>
</dbReference>
<feature type="compositionally biased region" description="Basic and acidic residues" evidence="1">
    <location>
        <begin position="185"/>
        <end position="195"/>
    </location>
</feature>
<sequence length="312" mass="36014">MGYDETIPLIHDITNVGSLNFAESIDELAFNTKASEDTSEKFNKLMKDAKKEFFLSCQTFSKLEFILHLLHLKVLNNWSDKSFTMLLNFLKQAFLHDEDFPKTSYEAKKYTKELGLEYVKIDTCENDYILYRKRDYYMKYKTDKERLANCPAKVDAKQWKWLVKEHWGTKKFRVTHPSSNPQKESLSEGHEEKENANVTLSSSNAQKGLLSEVHENKENANDFKKASVTLPSSNPQRDSLSEGHEEKKNANFTLPPSNAQKGSLREVHENKENANVFKKDSVTLPSSNTQRESSSEGHEEKENANRFSKRLV</sequence>
<feature type="compositionally biased region" description="Polar residues" evidence="1">
    <location>
        <begin position="229"/>
        <end position="238"/>
    </location>
</feature>
<reference evidence="2 3" key="1">
    <citation type="journal article" date="2020" name="Mol. Plant">
        <title>The Chromosome-Based Rubber Tree Genome Provides New Insights into Spurge Genome Evolution and Rubber Biosynthesis.</title>
        <authorList>
            <person name="Liu J."/>
            <person name="Shi C."/>
            <person name="Shi C.C."/>
            <person name="Li W."/>
            <person name="Zhang Q.J."/>
            <person name="Zhang Y."/>
            <person name="Li K."/>
            <person name="Lu H.F."/>
            <person name="Shi C."/>
            <person name="Zhu S.T."/>
            <person name="Xiao Z.Y."/>
            <person name="Nan H."/>
            <person name="Yue Y."/>
            <person name="Zhu X.G."/>
            <person name="Wu Y."/>
            <person name="Hong X.N."/>
            <person name="Fan G.Y."/>
            <person name="Tong Y."/>
            <person name="Zhang D."/>
            <person name="Mao C.L."/>
            <person name="Liu Y.L."/>
            <person name="Hao S.J."/>
            <person name="Liu W.Q."/>
            <person name="Lv M.Q."/>
            <person name="Zhang H.B."/>
            <person name="Liu Y."/>
            <person name="Hu-Tang G.R."/>
            <person name="Wang J.P."/>
            <person name="Wang J.H."/>
            <person name="Sun Y.H."/>
            <person name="Ni S.B."/>
            <person name="Chen W.B."/>
            <person name="Zhang X.C."/>
            <person name="Jiao Y.N."/>
            <person name="Eichler E.E."/>
            <person name="Li G.H."/>
            <person name="Liu X."/>
            <person name="Gao L.Z."/>
        </authorList>
    </citation>
    <scope>NUCLEOTIDE SEQUENCE [LARGE SCALE GENOMIC DNA]</scope>
    <source>
        <strain evidence="3">cv. GT1</strain>
        <tissue evidence="2">Leaf</tissue>
    </source>
</reference>
<organism evidence="2 3">
    <name type="scientific">Hevea brasiliensis</name>
    <name type="common">Para rubber tree</name>
    <name type="synonym">Siphonia brasiliensis</name>
    <dbReference type="NCBI Taxonomy" id="3981"/>
    <lineage>
        <taxon>Eukaryota</taxon>
        <taxon>Viridiplantae</taxon>
        <taxon>Streptophyta</taxon>
        <taxon>Embryophyta</taxon>
        <taxon>Tracheophyta</taxon>
        <taxon>Spermatophyta</taxon>
        <taxon>Magnoliopsida</taxon>
        <taxon>eudicotyledons</taxon>
        <taxon>Gunneridae</taxon>
        <taxon>Pentapetalae</taxon>
        <taxon>rosids</taxon>
        <taxon>fabids</taxon>
        <taxon>Malpighiales</taxon>
        <taxon>Euphorbiaceae</taxon>
        <taxon>Crotonoideae</taxon>
        <taxon>Micrandreae</taxon>
        <taxon>Hevea</taxon>
    </lineage>
</organism>
<dbReference type="PANTHER" id="PTHR10775">
    <property type="entry name" value="OS08G0208400 PROTEIN"/>
    <property type="match status" value="1"/>
</dbReference>
<accession>A0A6A6KCN7</accession>
<evidence type="ECO:0000256" key="1">
    <source>
        <dbReference type="SAM" id="MobiDB-lite"/>
    </source>
</evidence>
<comment type="caution">
    <text evidence="2">The sequence shown here is derived from an EMBL/GenBank/DDBJ whole genome shotgun (WGS) entry which is preliminary data.</text>
</comment>
<protein>
    <submittedName>
        <fullName evidence="2">Uncharacterized protein</fullName>
    </submittedName>
</protein>
<feature type="compositionally biased region" description="Polar residues" evidence="1">
    <location>
        <begin position="250"/>
        <end position="260"/>
    </location>
</feature>
<feature type="compositionally biased region" description="Basic and acidic residues" evidence="1">
    <location>
        <begin position="239"/>
        <end position="249"/>
    </location>
</feature>
<feature type="region of interest" description="Disordered" evidence="1">
    <location>
        <begin position="172"/>
        <end position="203"/>
    </location>
</feature>
<dbReference type="AlphaFoldDB" id="A0A6A6KCN7"/>
<evidence type="ECO:0000313" key="3">
    <source>
        <dbReference type="Proteomes" id="UP000467840"/>
    </source>
</evidence>
<proteinExistence type="predicted"/>
<feature type="region of interest" description="Disordered" evidence="1">
    <location>
        <begin position="272"/>
        <end position="312"/>
    </location>
</feature>
<feature type="compositionally biased region" description="Polar residues" evidence="1">
    <location>
        <begin position="283"/>
        <end position="292"/>
    </location>
</feature>
<evidence type="ECO:0000313" key="2">
    <source>
        <dbReference type="EMBL" id="KAF2285259.1"/>
    </source>
</evidence>